<accession>A0A9D2MY66</accession>
<dbReference type="Gene3D" id="1.10.10.60">
    <property type="entry name" value="Homeodomain-like"/>
    <property type="match status" value="2"/>
</dbReference>
<dbReference type="PROSITE" id="PS50110">
    <property type="entry name" value="RESPONSE_REGULATORY"/>
    <property type="match status" value="1"/>
</dbReference>
<dbReference type="Pfam" id="PF12833">
    <property type="entry name" value="HTH_18"/>
    <property type="match status" value="1"/>
</dbReference>
<dbReference type="InterPro" id="IPR018060">
    <property type="entry name" value="HTH_AraC"/>
</dbReference>
<dbReference type="InterPro" id="IPR001789">
    <property type="entry name" value="Sig_transdc_resp-reg_receiver"/>
</dbReference>
<dbReference type="InterPro" id="IPR020449">
    <property type="entry name" value="Tscrpt_reg_AraC-type_HTH"/>
</dbReference>
<dbReference type="GO" id="GO:0000160">
    <property type="term" value="P:phosphorelay signal transduction system"/>
    <property type="evidence" value="ECO:0007669"/>
    <property type="project" value="InterPro"/>
</dbReference>
<dbReference type="AlphaFoldDB" id="A0A9D2MY66"/>
<dbReference type="SMART" id="SM00342">
    <property type="entry name" value="HTH_ARAC"/>
    <property type="match status" value="1"/>
</dbReference>
<dbReference type="PROSITE" id="PS00041">
    <property type="entry name" value="HTH_ARAC_FAMILY_1"/>
    <property type="match status" value="1"/>
</dbReference>
<proteinExistence type="predicted"/>
<dbReference type="SUPFAM" id="SSF52172">
    <property type="entry name" value="CheY-like"/>
    <property type="match status" value="1"/>
</dbReference>
<feature type="modified residue" description="4-aspartylphosphate" evidence="6">
    <location>
        <position position="54"/>
    </location>
</feature>
<reference evidence="9" key="1">
    <citation type="journal article" date="2021" name="PeerJ">
        <title>Extensive microbial diversity within the chicken gut microbiome revealed by metagenomics and culture.</title>
        <authorList>
            <person name="Gilroy R."/>
            <person name="Ravi A."/>
            <person name="Getino M."/>
            <person name="Pursley I."/>
            <person name="Horton D.L."/>
            <person name="Alikhan N.F."/>
            <person name="Baker D."/>
            <person name="Gharbi K."/>
            <person name="Hall N."/>
            <person name="Watson M."/>
            <person name="Adriaenssens E.M."/>
            <person name="Foster-Nyarko E."/>
            <person name="Jarju S."/>
            <person name="Secka A."/>
            <person name="Antonio M."/>
            <person name="Oren A."/>
            <person name="Chaudhuri R.R."/>
            <person name="La Ragione R."/>
            <person name="Hildebrand F."/>
            <person name="Pallen M.J."/>
        </authorList>
    </citation>
    <scope>NUCLEOTIDE SEQUENCE</scope>
    <source>
        <strain evidence="9">CHK180-15479</strain>
    </source>
</reference>
<evidence type="ECO:0000256" key="2">
    <source>
        <dbReference type="ARBA" id="ARBA00023015"/>
    </source>
</evidence>
<dbReference type="Proteomes" id="UP000823910">
    <property type="component" value="Unassembled WGS sequence"/>
</dbReference>
<dbReference type="EMBL" id="DWWT01000017">
    <property type="protein sequence ID" value="HJC05350.1"/>
    <property type="molecule type" value="Genomic_DNA"/>
</dbReference>
<dbReference type="InterPro" id="IPR011006">
    <property type="entry name" value="CheY-like_superfamily"/>
</dbReference>
<evidence type="ECO:0000313" key="10">
    <source>
        <dbReference type="Proteomes" id="UP000823910"/>
    </source>
</evidence>
<dbReference type="InterPro" id="IPR018062">
    <property type="entry name" value="HTH_AraC-typ_CS"/>
</dbReference>
<evidence type="ECO:0000256" key="6">
    <source>
        <dbReference type="PROSITE-ProRule" id="PRU00169"/>
    </source>
</evidence>
<evidence type="ECO:0000313" key="9">
    <source>
        <dbReference type="EMBL" id="HJC05350.1"/>
    </source>
</evidence>
<dbReference type="SMART" id="SM00448">
    <property type="entry name" value="REC"/>
    <property type="match status" value="1"/>
</dbReference>
<organism evidence="9 10">
    <name type="scientific">Candidatus Enterocloster excrementipullorum</name>
    <dbReference type="NCBI Taxonomy" id="2838559"/>
    <lineage>
        <taxon>Bacteria</taxon>
        <taxon>Bacillati</taxon>
        <taxon>Bacillota</taxon>
        <taxon>Clostridia</taxon>
        <taxon>Lachnospirales</taxon>
        <taxon>Lachnospiraceae</taxon>
        <taxon>Enterocloster</taxon>
    </lineage>
</organism>
<keyword evidence="2" id="KW-0805">Transcription regulation</keyword>
<dbReference type="SUPFAM" id="SSF46689">
    <property type="entry name" value="Homeodomain-like"/>
    <property type="match status" value="2"/>
</dbReference>
<evidence type="ECO:0000256" key="3">
    <source>
        <dbReference type="ARBA" id="ARBA00023125"/>
    </source>
</evidence>
<dbReference type="PANTHER" id="PTHR43280:SF28">
    <property type="entry name" value="HTH-TYPE TRANSCRIPTIONAL ACTIVATOR RHAS"/>
    <property type="match status" value="1"/>
</dbReference>
<evidence type="ECO:0000256" key="5">
    <source>
        <dbReference type="ARBA" id="ARBA00024867"/>
    </source>
</evidence>
<feature type="domain" description="Response regulatory" evidence="8">
    <location>
        <begin position="2"/>
        <end position="119"/>
    </location>
</feature>
<evidence type="ECO:0000259" key="7">
    <source>
        <dbReference type="PROSITE" id="PS01124"/>
    </source>
</evidence>
<dbReference type="PRINTS" id="PR00032">
    <property type="entry name" value="HTHARAC"/>
</dbReference>
<name>A0A9D2MY66_9FIRM</name>
<gene>
    <name evidence="9" type="ORF">H9704_04250</name>
</gene>
<dbReference type="PANTHER" id="PTHR43280">
    <property type="entry name" value="ARAC-FAMILY TRANSCRIPTIONAL REGULATOR"/>
    <property type="match status" value="1"/>
</dbReference>
<comment type="caution">
    <text evidence="9">The sequence shown here is derived from an EMBL/GenBank/DDBJ whole genome shotgun (WGS) entry which is preliminary data.</text>
</comment>
<keyword evidence="6" id="KW-0597">Phosphoprotein</keyword>
<feature type="domain" description="HTH araC/xylS-type" evidence="7">
    <location>
        <begin position="427"/>
        <end position="525"/>
    </location>
</feature>
<evidence type="ECO:0000259" key="8">
    <source>
        <dbReference type="PROSITE" id="PS50110"/>
    </source>
</evidence>
<dbReference type="CDD" id="cd17536">
    <property type="entry name" value="REC_YesN-like"/>
    <property type="match status" value="1"/>
</dbReference>
<protein>
    <recommendedName>
        <fullName evidence="1">Stage 0 sporulation protein A homolog</fullName>
    </recommendedName>
</protein>
<dbReference type="PROSITE" id="PS01124">
    <property type="entry name" value="HTH_ARAC_FAMILY_2"/>
    <property type="match status" value="1"/>
</dbReference>
<dbReference type="Pfam" id="PF00072">
    <property type="entry name" value="Response_reg"/>
    <property type="match status" value="1"/>
</dbReference>
<keyword evidence="4" id="KW-0804">Transcription</keyword>
<sequence>MKVLIVDDESHVRDAIRLLLPWDALGFERILDAESGQEAMQLIWQERPELAIVDVVIGDTFGMEVMNYINDKRFNTKVIVISGHDDFQYVRAMFILGALEYLLKPIEQDKLEAAVRRAVDRMRKEPGLGMEEFAVDQRFKTLSPDRQHGLLRKLFRPELSAKAYEELIQTAPHFQGFSSCVILHCAGCTLPVHKEDAMLKLSRLVNKMQEKLETDGKGTIFQNMKPSMDVVILIYGTDKTDFAEEILDLKKQTVGQGCVLRLGCSNICSFPGELEKAWEEAKTAADYVPGGGMFSAAEYQNGMHPLRLRQNSQAENALRSSVILGNIAAVEDALSQWAEKVMDGMPRTVGVYRRLWEEFFQLYKRWEAEDEASEDSVFLIGEEKSLGDILEGPWNGVEERMYQYFLEAAAKLIEKKRQSQNAAGMMPKVVDFLELNYRKKFSQQECADYFHVNKDYLSRAFKKYTGIGMARYLNNLRIEKAKELLRSTDLQVMEIADQVGYFDAKYFSRQFKLAVGLTPAQYRSGVLPEGAEAGQEDRK</sequence>
<dbReference type="Gene3D" id="3.40.50.2300">
    <property type="match status" value="1"/>
</dbReference>
<dbReference type="GO" id="GO:0003700">
    <property type="term" value="F:DNA-binding transcription factor activity"/>
    <property type="evidence" value="ECO:0007669"/>
    <property type="project" value="InterPro"/>
</dbReference>
<comment type="function">
    <text evidence="5">May play the central regulatory role in sporulation. It may be an element of the effector pathway responsible for the activation of sporulation genes in response to nutritional stress. Spo0A may act in concert with spo0H (a sigma factor) to control the expression of some genes that are critical to the sporulation process.</text>
</comment>
<reference evidence="9" key="2">
    <citation type="submission" date="2021-04" db="EMBL/GenBank/DDBJ databases">
        <authorList>
            <person name="Gilroy R."/>
        </authorList>
    </citation>
    <scope>NUCLEOTIDE SEQUENCE</scope>
    <source>
        <strain evidence="9">CHK180-15479</strain>
    </source>
</reference>
<keyword evidence="3" id="KW-0238">DNA-binding</keyword>
<evidence type="ECO:0000256" key="4">
    <source>
        <dbReference type="ARBA" id="ARBA00023163"/>
    </source>
</evidence>
<dbReference type="GO" id="GO:0043565">
    <property type="term" value="F:sequence-specific DNA binding"/>
    <property type="evidence" value="ECO:0007669"/>
    <property type="project" value="InterPro"/>
</dbReference>
<evidence type="ECO:0000256" key="1">
    <source>
        <dbReference type="ARBA" id="ARBA00018672"/>
    </source>
</evidence>
<dbReference type="InterPro" id="IPR009057">
    <property type="entry name" value="Homeodomain-like_sf"/>
</dbReference>